<evidence type="ECO:0000256" key="6">
    <source>
        <dbReference type="HAMAP-Rule" id="MF_00479"/>
    </source>
</evidence>
<keyword evidence="4 6" id="KW-0288">FMN</keyword>
<evidence type="ECO:0000256" key="2">
    <source>
        <dbReference type="ARBA" id="ARBA00022553"/>
    </source>
</evidence>
<keyword evidence="2 6" id="KW-0597">Phosphoprotein</keyword>
<comment type="subcellular location">
    <subcellularLocation>
        <location evidence="6">Cell inner membrane</location>
        <topology evidence="6">Single-pass membrane protein</topology>
    </subcellularLocation>
</comment>
<evidence type="ECO:0000256" key="1">
    <source>
        <dbReference type="ARBA" id="ARBA00022448"/>
    </source>
</evidence>
<accession>A0ABQ1HCT2</accession>
<evidence type="ECO:0000256" key="3">
    <source>
        <dbReference type="ARBA" id="ARBA00022630"/>
    </source>
</evidence>
<dbReference type="EMBL" id="BMKC01000001">
    <property type="protein sequence ID" value="GGA71000.1"/>
    <property type="molecule type" value="Genomic_DNA"/>
</dbReference>
<keyword evidence="1 6" id="KW-0813">Transport</keyword>
<evidence type="ECO:0000313" key="8">
    <source>
        <dbReference type="EMBL" id="GGA71000.1"/>
    </source>
</evidence>
<dbReference type="HAMAP" id="MF_00479">
    <property type="entry name" value="RsxG_RnfG"/>
    <property type="match status" value="1"/>
</dbReference>
<comment type="cofactor">
    <cofactor evidence="6">
        <name>FMN</name>
        <dbReference type="ChEBI" id="CHEBI:58210"/>
    </cofactor>
</comment>
<keyword evidence="6" id="KW-0812">Transmembrane</keyword>
<dbReference type="PANTHER" id="PTHR36118:SF1">
    <property type="entry name" value="ION-TRANSLOCATING OXIDOREDUCTASE COMPLEX SUBUNIT G"/>
    <property type="match status" value="1"/>
</dbReference>
<feature type="modified residue" description="FMN phosphoryl threonine" evidence="6">
    <location>
        <position position="178"/>
    </location>
</feature>
<evidence type="ECO:0000256" key="5">
    <source>
        <dbReference type="ARBA" id="ARBA00022982"/>
    </source>
</evidence>
<keyword evidence="6" id="KW-0472">Membrane</keyword>
<dbReference type="Pfam" id="PF04205">
    <property type="entry name" value="FMN_bind"/>
    <property type="match status" value="1"/>
</dbReference>
<comment type="subunit">
    <text evidence="6">The complex is composed of six subunits: RnfA, RnfB, RnfC, RnfD, RnfE and RnfG.</text>
</comment>
<comment type="similarity">
    <text evidence="6">Belongs to the RnfG family.</text>
</comment>
<keyword evidence="6" id="KW-1278">Translocase</keyword>
<keyword evidence="9" id="KW-1185">Reference proteome</keyword>
<keyword evidence="6" id="KW-1133">Transmembrane helix</keyword>
<keyword evidence="6" id="KW-0997">Cell inner membrane</keyword>
<dbReference type="PIRSF" id="PIRSF006091">
    <property type="entry name" value="E_trnsport_RnfG"/>
    <property type="match status" value="1"/>
</dbReference>
<gene>
    <name evidence="6" type="primary">rnfG</name>
    <name evidence="8" type="ORF">GCM10011521_06410</name>
</gene>
<dbReference type="NCBIfam" id="NF002519">
    <property type="entry name" value="PRK01908.1"/>
    <property type="match status" value="1"/>
</dbReference>
<organism evidence="8 9">
    <name type="scientific">Arenimonas soli</name>
    <dbReference type="NCBI Taxonomy" id="2269504"/>
    <lineage>
        <taxon>Bacteria</taxon>
        <taxon>Pseudomonadati</taxon>
        <taxon>Pseudomonadota</taxon>
        <taxon>Gammaproteobacteria</taxon>
        <taxon>Lysobacterales</taxon>
        <taxon>Lysobacteraceae</taxon>
        <taxon>Arenimonas</taxon>
    </lineage>
</organism>
<evidence type="ECO:0000259" key="7">
    <source>
        <dbReference type="SMART" id="SM00900"/>
    </source>
</evidence>
<dbReference type="InterPro" id="IPR010209">
    <property type="entry name" value="Ion_transpt_RnfG/RsxG"/>
</dbReference>
<dbReference type="InterPro" id="IPR007329">
    <property type="entry name" value="FMN-bd"/>
</dbReference>
<keyword evidence="3 6" id="KW-0285">Flavoprotein</keyword>
<dbReference type="SMART" id="SM00900">
    <property type="entry name" value="FMN_bind"/>
    <property type="match status" value="1"/>
</dbReference>
<sequence>MKTSLRESLRAGAQLALAGLAAAVLLAGTWALTRDRIAQSERQARLQALEIVLPANRYDNDPIADSVQVQAPAWLGQPAATVYRARLAGADSALVIEATAPDGYSGPIRLLVAVDRSGTVLGVRITAHQETPGLGDDIEAGRSNWIFGFEGRSLADPARERWRVQRDGGHFPQFAGATLTPRAVVSAVRRVLDFVAAHGDAVRAADAGATLSFDDAPIDPPPAR</sequence>
<keyword evidence="5 6" id="KW-0249">Electron transport</keyword>
<dbReference type="NCBIfam" id="TIGR01947">
    <property type="entry name" value="rnfG"/>
    <property type="match status" value="1"/>
</dbReference>
<dbReference type="PANTHER" id="PTHR36118">
    <property type="entry name" value="ION-TRANSLOCATING OXIDOREDUCTASE COMPLEX SUBUNIT G"/>
    <property type="match status" value="1"/>
</dbReference>
<name>A0ABQ1HCT2_9GAMM</name>
<evidence type="ECO:0000256" key="4">
    <source>
        <dbReference type="ARBA" id="ARBA00022643"/>
    </source>
</evidence>
<comment type="caution">
    <text evidence="8">The sequence shown here is derived from an EMBL/GenBank/DDBJ whole genome shotgun (WGS) entry which is preliminary data.</text>
</comment>
<comment type="function">
    <text evidence="6">Part of a membrane-bound complex that couples electron transfer with translocation of ions across the membrane.</text>
</comment>
<evidence type="ECO:0000313" key="9">
    <source>
        <dbReference type="Proteomes" id="UP000623419"/>
    </source>
</evidence>
<protein>
    <recommendedName>
        <fullName evidence="6">Ion-translocating oxidoreductase complex subunit G</fullName>
        <ecNumber evidence="6">7.-.-.-</ecNumber>
    </recommendedName>
    <alternativeName>
        <fullName evidence="6">Rnf electron transport complex subunit G</fullName>
    </alternativeName>
</protein>
<dbReference type="EC" id="7.-.-.-" evidence="6"/>
<dbReference type="RefSeq" id="WP_188661258.1">
    <property type="nucleotide sequence ID" value="NZ_BMKC01000001.1"/>
</dbReference>
<reference evidence="9" key="1">
    <citation type="journal article" date="2019" name="Int. J. Syst. Evol. Microbiol.">
        <title>The Global Catalogue of Microorganisms (GCM) 10K type strain sequencing project: providing services to taxonomists for standard genome sequencing and annotation.</title>
        <authorList>
            <consortium name="The Broad Institute Genomics Platform"/>
            <consortium name="The Broad Institute Genome Sequencing Center for Infectious Disease"/>
            <person name="Wu L."/>
            <person name="Ma J."/>
        </authorList>
    </citation>
    <scope>NUCLEOTIDE SEQUENCE [LARGE SCALE GENOMIC DNA]</scope>
    <source>
        <strain evidence="9">CGMCC 1.15905</strain>
    </source>
</reference>
<feature type="domain" description="FMN-binding" evidence="7">
    <location>
        <begin position="103"/>
        <end position="195"/>
    </location>
</feature>
<dbReference type="Proteomes" id="UP000623419">
    <property type="component" value="Unassembled WGS sequence"/>
</dbReference>
<keyword evidence="6" id="KW-1003">Cell membrane</keyword>
<proteinExistence type="inferred from homology"/>